<feature type="transmembrane region" description="Helical" evidence="22">
    <location>
        <begin position="62"/>
        <end position="90"/>
    </location>
</feature>
<evidence type="ECO:0000256" key="9">
    <source>
        <dbReference type="ARBA" id="ARBA00022692"/>
    </source>
</evidence>
<evidence type="ECO:0000256" key="2">
    <source>
        <dbReference type="ARBA" id="ARBA00004644"/>
    </source>
</evidence>
<dbReference type="Pfam" id="PF10233">
    <property type="entry name" value="Cg6151-P"/>
    <property type="match status" value="1"/>
</dbReference>
<evidence type="ECO:0000256" key="1">
    <source>
        <dbReference type="ARBA" id="ARBA00004177"/>
    </source>
</evidence>
<name>A0A182XC14_ANOQN</name>
<sequence>MSFAERLTTLMARPGQDNVPRDDVPWHLKYGGRAAGIVGGFFAILFGLYNCIGILLGDVGCLVGGILQILAGFVVLAIEAPCCFIFIDYVQQAAEKADQRPYWNRAALYCIISIPPVILCLGLGSLFGCGLIFVTGMLYGMMALGKKGSREDMAAMASPNAMSPVQGVPSTDQHSTLMEDPDRKVTQKYQRAIASLEDMRAAATTSAGASSSAEQGNGMSSVDVIGGGGGSTTTKQNSTLVYNVQPISYSAPPPYDSVA</sequence>
<comment type="subcellular location">
    <subcellularLocation>
        <location evidence="2">Cytoplasmic vesicle</location>
        <location evidence="2">Secretory vesicle</location>
        <location evidence="2">Synaptic vesicle membrane</location>
        <topology evidence="2">Multi-pass membrane protein</topology>
    </subcellularLocation>
    <subcellularLocation>
        <location evidence="1">Endosome</location>
    </subcellularLocation>
    <subcellularLocation>
        <location evidence="19">Presynaptic cell membrane</location>
    </subcellularLocation>
</comment>
<evidence type="ECO:0000256" key="20">
    <source>
        <dbReference type="ARBA" id="ARBA00046506"/>
    </source>
</evidence>
<evidence type="ECO:0000256" key="17">
    <source>
        <dbReference type="ARBA" id="ARBA00023303"/>
    </source>
</evidence>
<evidence type="ECO:0000256" key="13">
    <source>
        <dbReference type="ARBA" id="ARBA00023018"/>
    </source>
</evidence>
<organism evidence="23 24">
    <name type="scientific">Anopheles quadriannulatus</name>
    <name type="common">Mosquito</name>
    <dbReference type="NCBI Taxonomy" id="34691"/>
    <lineage>
        <taxon>Eukaryota</taxon>
        <taxon>Metazoa</taxon>
        <taxon>Ecdysozoa</taxon>
        <taxon>Arthropoda</taxon>
        <taxon>Hexapoda</taxon>
        <taxon>Insecta</taxon>
        <taxon>Pterygota</taxon>
        <taxon>Neoptera</taxon>
        <taxon>Endopterygota</taxon>
        <taxon>Diptera</taxon>
        <taxon>Nematocera</taxon>
        <taxon>Culicoidea</taxon>
        <taxon>Culicidae</taxon>
        <taxon>Anophelinae</taxon>
        <taxon>Anopheles</taxon>
    </lineage>
</organism>
<evidence type="ECO:0000256" key="8">
    <source>
        <dbReference type="ARBA" id="ARBA00022673"/>
    </source>
</evidence>
<feature type="transmembrane region" description="Helical" evidence="22">
    <location>
        <begin position="34"/>
        <end position="56"/>
    </location>
</feature>
<keyword evidence="18" id="KW-0968">Cytoplasmic vesicle</keyword>
<keyword evidence="16" id="KW-0966">Cell projection</keyword>
<dbReference type="PANTHER" id="PTHR13314">
    <property type="entry name" value="CALCIUM CHANNEL FLOWER HOMOLOG"/>
    <property type="match status" value="1"/>
</dbReference>
<reference evidence="23" key="1">
    <citation type="submission" date="2020-05" db="UniProtKB">
        <authorList>
            <consortium name="EnsemblMetazoa"/>
        </authorList>
    </citation>
    <scope>IDENTIFICATION</scope>
    <source>
        <strain evidence="23">SANGQUA</strain>
    </source>
</reference>
<evidence type="ECO:0000256" key="6">
    <source>
        <dbReference type="ARBA" id="ARBA00022568"/>
    </source>
</evidence>
<evidence type="ECO:0000256" key="22">
    <source>
        <dbReference type="SAM" id="Phobius"/>
    </source>
</evidence>
<dbReference type="InterPro" id="IPR019365">
    <property type="entry name" value="TVP18/Ca-channel_flower"/>
</dbReference>
<dbReference type="GO" id="GO:0030672">
    <property type="term" value="C:synaptic vesicle membrane"/>
    <property type="evidence" value="ECO:0007669"/>
    <property type="project" value="UniProtKB-SubCell"/>
</dbReference>
<evidence type="ECO:0000256" key="21">
    <source>
        <dbReference type="SAM" id="MobiDB-lite"/>
    </source>
</evidence>
<feature type="transmembrane region" description="Helical" evidence="22">
    <location>
        <begin position="102"/>
        <end position="119"/>
    </location>
</feature>
<dbReference type="GO" id="GO:0005262">
    <property type="term" value="F:calcium channel activity"/>
    <property type="evidence" value="ECO:0007669"/>
    <property type="project" value="UniProtKB-KW"/>
</dbReference>
<dbReference type="SMART" id="SM01077">
    <property type="entry name" value="Cg6151-P"/>
    <property type="match status" value="1"/>
</dbReference>
<keyword evidence="17" id="KW-0407">Ion channel</keyword>
<evidence type="ECO:0000256" key="14">
    <source>
        <dbReference type="ARBA" id="ARBA00023065"/>
    </source>
</evidence>
<keyword evidence="9 22" id="KW-0812">Transmembrane</keyword>
<dbReference type="EnsemblMetazoa" id="AQUA007362-RA">
    <property type="protein sequence ID" value="AQUA007362-PA"/>
    <property type="gene ID" value="AQUA007362"/>
</dbReference>
<comment type="similarity">
    <text evidence="3">Belongs to the calcium channel flower family.</text>
</comment>
<dbReference type="PANTHER" id="PTHR13314:SF2">
    <property type="entry name" value="CALCIUM CHANNEL FLOWER HOMOLOG"/>
    <property type="match status" value="1"/>
</dbReference>
<evidence type="ECO:0000256" key="11">
    <source>
        <dbReference type="ARBA" id="ARBA00022837"/>
    </source>
</evidence>
<evidence type="ECO:0000256" key="10">
    <source>
        <dbReference type="ARBA" id="ARBA00022753"/>
    </source>
</evidence>
<protein>
    <recommendedName>
        <fullName evidence="4">Calcium channel flower</fullName>
    </recommendedName>
</protein>
<keyword evidence="12 22" id="KW-1133">Transmembrane helix</keyword>
<keyword evidence="15 22" id="KW-0472">Membrane</keyword>
<dbReference type="GO" id="GO:0006897">
    <property type="term" value="P:endocytosis"/>
    <property type="evidence" value="ECO:0007669"/>
    <property type="project" value="UniProtKB-KW"/>
</dbReference>
<evidence type="ECO:0000256" key="16">
    <source>
        <dbReference type="ARBA" id="ARBA00023273"/>
    </source>
</evidence>
<feature type="region of interest" description="Disordered" evidence="21">
    <location>
        <begin position="205"/>
        <end position="237"/>
    </location>
</feature>
<evidence type="ECO:0000313" key="23">
    <source>
        <dbReference type="EnsemblMetazoa" id="AQUA007362-PA"/>
    </source>
</evidence>
<keyword evidence="6" id="KW-0109">Calcium transport</keyword>
<dbReference type="Proteomes" id="UP000076407">
    <property type="component" value="Unassembled WGS sequence"/>
</dbReference>
<keyword evidence="5" id="KW-0813">Transport</keyword>
<proteinExistence type="inferred from homology"/>
<keyword evidence="13" id="KW-0770">Synapse</keyword>
<keyword evidence="8" id="KW-0107">Calcium channel</keyword>
<evidence type="ECO:0000256" key="12">
    <source>
        <dbReference type="ARBA" id="ARBA00022989"/>
    </source>
</evidence>
<evidence type="ECO:0000313" key="24">
    <source>
        <dbReference type="Proteomes" id="UP000076407"/>
    </source>
</evidence>
<evidence type="ECO:0000256" key="19">
    <source>
        <dbReference type="ARBA" id="ARBA00034111"/>
    </source>
</evidence>
<accession>A0A182XC14</accession>
<evidence type="ECO:0000256" key="18">
    <source>
        <dbReference type="ARBA" id="ARBA00023329"/>
    </source>
</evidence>
<comment type="subunit">
    <text evidence="20">Homomultimer. Associates with the dally/ magu complex.</text>
</comment>
<evidence type="ECO:0000256" key="3">
    <source>
        <dbReference type="ARBA" id="ARBA00010023"/>
    </source>
</evidence>
<evidence type="ECO:0000256" key="5">
    <source>
        <dbReference type="ARBA" id="ARBA00022448"/>
    </source>
</evidence>
<dbReference type="GO" id="GO:0005768">
    <property type="term" value="C:endosome"/>
    <property type="evidence" value="ECO:0007669"/>
    <property type="project" value="UniProtKB-SubCell"/>
</dbReference>
<dbReference type="GO" id="GO:0042734">
    <property type="term" value="C:presynaptic membrane"/>
    <property type="evidence" value="ECO:0007669"/>
    <property type="project" value="UniProtKB-SubCell"/>
</dbReference>
<dbReference type="AlphaFoldDB" id="A0A182XC14"/>
<evidence type="ECO:0000256" key="15">
    <source>
        <dbReference type="ARBA" id="ARBA00023136"/>
    </source>
</evidence>
<keyword evidence="24" id="KW-1185">Reference proteome</keyword>
<evidence type="ECO:0000256" key="4">
    <source>
        <dbReference type="ARBA" id="ARBA00016120"/>
    </source>
</evidence>
<keyword evidence="10" id="KW-0967">Endosome</keyword>
<keyword evidence="7" id="KW-0254">Endocytosis</keyword>
<keyword evidence="11" id="KW-0106">Calcium</keyword>
<evidence type="ECO:0000256" key="7">
    <source>
        <dbReference type="ARBA" id="ARBA00022583"/>
    </source>
</evidence>
<dbReference type="VEuPathDB" id="VectorBase:AQUA007362"/>
<keyword evidence="14" id="KW-0406">Ion transport</keyword>